<dbReference type="GeneTree" id="ENSGT00940000173998"/>
<reference evidence="2" key="2">
    <citation type="submission" date="2025-08" db="UniProtKB">
        <authorList>
            <consortium name="Ensembl"/>
        </authorList>
    </citation>
    <scope>IDENTIFICATION</scope>
</reference>
<feature type="compositionally biased region" description="Basic and acidic residues" evidence="1">
    <location>
        <begin position="1202"/>
        <end position="1212"/>
    </location>
</feature>
<feature type="region of interest" description="Disordered" evidence="1">
    <location>
        <begin position="547"/>
        <end position="566"/>
    </location>
</feature>
<evidence type="ECO:0000256" key="1">
    <source>
        <dbReference type="SAM" id="MobiDB-lite"/>
    </source>
</evidence>
<feature type="region of interest" description="Disordered" evidence="1">
    <location>
        <begin position="1187"/>
        <end position="1212"/>
    </location>
</feature>
<dbReference type="OMA" id="PMVYPTY"/>
<name>A0A3Q1CN24_AMPOC</name>
<feature type="region of interest" description="Disordered" evidence="1">
    <location>
        <begin position="806"/>
        <end position="857"/>
    </location>
</feature>
<feature type="region of interest" description="Disordered" evidence="1">
    <location>
        <begin position="572"/>
        <end position="676"/>
    </location>
</feature>
<evidence type="ECO:0008006" key="4">
    <source>
        <dbReference type="Google" id="ProtNLM"/>
    </source>
</evidence>
<protein>
    <recommendedName>
        <fullName evidence="4">Proline-rich extensin-like protein EPR1</fullName>
    </recommendedName>
</protein>
<feature type="region of interest" description="Disordered" evidence="1">
    <location>
        <begin position="888"/>
        <end position="907"/>
    </location>
</feature>
<dbReference type="AlphaFoldDB" id="A0A3Q1CN24"/>
<feature type="compositionally biased region" description="Polar residues" evidence="1">
    <location>
        <begin position="888"/>
        <end position="898"/>
    </location>
</feature>
<reference evidence="2 3" key="1">
    <citation type="submission" date="2022-01" db="EMBL/GenBank/DDBJ databases">
        <title>A chromosome-scale genome assembly of the false clownfish, Amphiprion ocellaris.</title>
        <authorList>
            <person name="Ryu T."/>
        </authorList>
    </citation>
    <scope>NUCLEOTIDE SEQUENCE [LARGE SCALE GENOMIC DNA]</scope>
</reference>
<feature type="compositionally biased region" description="Pro residues" evidence="1">
    <location>
        <begin position="479"/>
        <end position="490"/>
    </location>
</feature>
<feature type="compositionally biased region" description="Polar residues" evidence="1">
    <location>
        <begin position="812"/>
        <end position="821"/>
    </location>
</feature>
<feature type="compositionally biased region" description="Polar residues" evidence="1">
    <location>
        <begin position="621"/>
        <end position="640"/>
    </location>
</feature>
<dbReference type="GeneID" id="111585398"/>
<feature type="region of interest" description="Disordered" evidence="1">
    <location>
        <begin position="410"/>
        <end position="528"/>
    </location>
</feature>
<organism evidence="2 3">
    <name type="scientific">Amphiprion ocellaris</name>
    <name type="common">Clown anemonefish</name>
    <dbReference type="NCBI Taxonomy" id="80972"/>
    <lineage>
        <taxon>Eukaryota</taxon>
        <taxon>Metazoa</taxon>
        <taxon>Chordata</taxon>
        <taxon>Craniata</taxon>
        <taxon>Vertebrata</taxon>
        <taxon>Euteleostomi</taxon>
        <taxon>Actinopterygii</taxon>
        <taxon>Neopterygii</taxon>
        <taxon>Teleostei</taxon>
        <taxon>Neoteleostei</taxon>
        <taxon>Acanthomorphata</taxon>
        <taxon>Ovalentaria</taxon>
        <taxon>Pomacentridae</taxon>
        <taxon>Amphiprion</taxon>
    </lineage>
</organism>
<reference evidence="2" key="3">
    <citation type="submission" date="2025-09" db="UniProtKB">
        <authorList>
            <consortium name="Ensembl"/>
        </authorList>
    </citation>
    <scope>IDENTIFICATION</scope>
</reference>
<dbReference type="Proteomes" id="UP001501940">
    <property type="component" value="Chromosome 10"/>
</dbReference>
<dbReference type="RefSeq" id="XP_023150640.2">
    <property type="nucleotide sequence ID" value="XM_023294872.3"/>
</dbReference>
<dbReference type="KEGG" id="aoce:111585398"/>
<feature type="region of interest" description="Disordered" evidence="1">
    <location>
        <begin position="331"/>
        <end position="352"/>
    </location>
</feature>
<keyword evidence="3" id="KW-1185">Reference proteome</keyword>
<proteinExistence type="predicted"/>
<feature type="compositionally biased region" description="Pro residues" evidence="1">
    <location>
        <begin position="420"/>
        <end position="431"/>
    </location>
</feature>
<feature type="compositionally biased region" description="Polar residues" evidence="1">
    <location>
        <begin position="1019"/>
        <end position="1031"/>
    </location>
</feature>
<sequence>MACRNSGGSKILLRLGIFMFATSLCHCAALTRLKALDKPRRDSMQSQTKRTNQHHGRLLIGHNPLKGAKLNETKTTKDILGIETDYQADMAWGDPSGQGLGPKPDIAAVQRLLKMEPKVECTGDSMKLLVQDAVSMPASLFFVDRGNYLSPLPLSKLPPSCGYTIRSTQTDLILIAPYDGCFVTIEEDSYVLALRWWGLPVRMSCPLMKPSSTNPPMVTCHNEGMVVKTEWTISTSKINVNLNEDWEPLMKVSQRCGFGIVVHPEGVVISVQYTPCLEKKDGFYTLGLSGDGETQISCPSLLVAQPESPIYPATVPVLQTTLTPNPARFTSPQVPSFNQNPKIPNRNPNQGPKDMNQPLLPYYPFYPNFFYQYPTSPDVVSTIQSPKSTTLPPVKQTTKDQRLHFFVPLYPQAPTSQPTPKQPPVTKPPPGNLDEHFLPNPFNLPARQLHKPVRPYGSQPKSPEQRPLYPLISHSQPSRPQPSEAPPVEPPSYTLYPETLPKKPGPRQPIVPVKPQEQMAAPQPEAPPGPVYRPFYHYSYYSQSHPAMKPAAAPQSPGPETPQGSVYQPFFYIPYYPQPKPGNPPASKKPPGPQSPKIEAPQGQVHQPVYFHPQPMPEYQPANNPTVAPQPGTETPTGQGQKPCPATQIPGTNNDKAPVEKPAQNNDPQPGEMHQPFTLFYYPQQPQPFLMPPYRTMQHQVATPAGDLKFSGSAIPSNVGVIQQGAQLSPLYMQPYCSQFCPPDISNCCPQVVFHQHLHVVPTGQSSKDAPSLYPGLSHLPSVAYLEFVNGLSSVPSPQTATEATTMQAATGSTSPSISPQSLPPRNIAQPYLQPPDGSPAALPGSKPSIAAKPTLPVHPHFAPNPLYPYRPNMLEFERQQNLLQSVPSTYSNDNSKAPASGQEPASPVVHYGPFIQSPIKQNSQVMSAKNMNNPTGPYISKYLPLHYRPKPPNLPKTTDWLTYYKKSSNAKGSARVNIHRERDRYLVPYSMVQDASVPTYDKSVVPNNSEPETLVNDPENSTKQGQTLNPDSEHKSYLLLQHGPPGKELNSFSDSVMPFRDLLYGTYSVTQGPASEHNSKPQNILNFGLMQGNTQHPKWPEEGTFDPLLGHVNYEQRFGVQSSWPTLSPASNGLQFGFMPHEPTFSTAHLNPKIPESFEDPWKSLMPLDSIQRFPPHVPGNMFQHWSSAADHQGNGPKHSLLTEHENQKQK</sequence>
<dbReference type="STRING" id="80972.ENSAOCP00000028470"/>
<evidence type="ECO:0000313" key="2">
    <source>
        <dbReference type="Ensembl" id="ENSAOCP00000028470.2"/>
    </source>
</evidence>
<feature type="region of interest" description="Disordered" evidence="1">
    <location>
        <begin position="999"/>
        <end position="1031"/>
    </location>
</feature>
<feature type="compositionally biased region" description="Pro residues" evidence="1">
    <location>
        <begin position="576"/>
        <end position="594"/>
    </location>
</feature>
<evidence type="ECO:0000313" key="3">
    <source>
        <dbReference type="Proteomes" id="UP001501940"/>
    </source>
</evidence>
<feature type="compositionally biased region" description="Polar residues" evidence="1">
    <location>
        <begin position="331"/>
        <end position="350"/>
    </location>
</feature>
<dbReference type="Ensembl" id="ENSAOCT00000021646.2">
    <property type="protein sequence ID" value="ENSAOCP00000028470.2"/>
    <property type="gene ID" value="ENSAOCG00000001282.2"/>
</dbReference>
<accession>A0A3Q1CN24</accession>